<evidence type="ECO:0000256" key="2">
    <source>
        <dbReference type="ARBA" id="ARBA00022771"/>
    </source>
</evidence>
<evidence type="ECO:0000256" key="4">
    <source>
        <dbReference type="PROSITE-ProRule" id="PRU00134"/>
    </source>
</evidence>
<gene>
    <name evidence="7" type="ORF">VNI00_006434</name>
</gene>
<dbReference type="InterPro" id="IPR024119">
    <property type="entry name" value="TF_DEAF-1"/>
</dbReference>
<feature type="region of interest" description="Disordered" evidence="5">
    <location>
        <begin position="233"/>
        <end position="255"/>
    </location>
</feature>
<dbReference type="PROSITE" id="PS50865">
    <property type="entry name" value="ZF_MYND_2"/>
    <property type="match status" value="1"/>
</dbReference>
<protein>
    <recommendedName>
        <fullName evidence="6">MYND-type domain-containing protein</fullName>
    </recommendedName>
</protein>
<evidence type="ECO:0000259" key="6">
    <source>
        <dbReference type="PROSITE" id="PS50865"/>
    </source>
</evidence>
<dbReference type="EMBL" id="JAYKXP010000019">
    <property type="protein sequence ID" value="KAK7047666.1"/>
    <property type="molecule type" value="Genomic_DNA"/>
</dbReference>
<keyword evidence="1" id="KW-0479">Metal-binding</keyword>
<dbReference type="Pfam" id="PF01753">
    <property type="entry name" value="zf-MYND"/>
    <property type="match status" value="1"/>
</dbReference>
<sequence length="255" mass="28356">MLSPLRFPPQNFGSARACANCMQRLNDDQRKRCGGCESVSYCSRECQRAHWHIHRDNCAPNDYAWADVPDHDKPLVSAARKFLNRHLHPLTHMTSKLFQQHIVELPGNRGSSDTAFFDTWKETSRAFGLLVRLQEKPDTTRQNPSSGDVFYVPLSAQLVPLDLVPGNQSKRLSLINKNERADGFVGAFVVAADILAKDGTPCRIITATMSVGSVHLFRRFRVANDAEGELAATRQQRMRSAFSTPTGSTADLSSA</sequence>
<dbReference type="PROSITE" id="PS01360">
    <property type="entry name" value="ZF_MYND_1"/>
    <property type="match status" value="1"/>
</dbReference>
<dbReference type="PANTHER" id="PTHR10237:SF14">
    <property type="entry name" value="MYND-TYPE DOMAIN-CONTAINING PROTEIN"/>
    <property type="match status" value="1"/>
</dbReference>
<proteinExistence type="predicted"/>
<keyword evidence="2 4" id="KW-0863">Zinc-finger</keyword>
<organism evidence="7 8">
    <name type="scientific">Paramarasmius palmivorus</name>
    <dbReference type="NCBI Taxonomy" id="297713"/>
    <lineage>
        <taxon>Eukaryota</taxon>
        <taxon>Fungi</taxon>
        <taxon>Dikarya</taxon>
        <taxon>Basidiomycota</taxon>
        <taxon>Agaricomycotina</taxon>
        <taxon>Agaricomycetes</taxon>
        <taxon>Agaricomycetidae</taxon>
        <taxon>Agaricales</taxon>
        <taxon>Marasmiineae</taxon>
        <taxon>Marasmiaceae</taxon>
        <taxon>Paramarasmius</taxon>
    </lineage>
</organism>
<dbReference type="AlphaFoldDB" id="A0AAW0D9S3"/>
<dbReference type="Gene3D" id="6.10.140.2220">
    <property type="match status" value="1"/>
</dbReference>
<name>A0AAW0D9S3_9AGAR</name>
<keyword evidence="8" id="KW-1185">Reference proteome</keyword>
<evidence type="ECO:0000256" key="5">
    <source>
        <dbReference type="SAM" id="MobiDB-lite"/>
    </source>
</evidence>
<keyword evidence="3" id="KW-0862">Zinc</keyword>
<accession>A0AAW0D9S3</accession>
<evidence type="ECO:0000313" key="8">
    <source>
        <dbReference type="Proteomes" id="UP001383192"/>
    </source>
</evidence>
<feature type="domain" description="MYND-type" evidence="6">
    <location>
        <begin position="18"/>
        <end position="58"/>
    </location>
</feature>
<dbReference type="Proteomes" id="UP001383192">
    <property type="component" value="Unassembled WGS sequence"/>
</dbReference>
<dbReference type="GO" id="GO:0000981">
    <property type="term" value="F:DNA-binding transcription factor activity, RNA polymerase II-specific"/>
    <property type="evidence" value="ECO:0007669"/>
    <property type="project" value="TreeGrafter"/>
</dbReference>
<dbReference type="InterPro" id="IPR002893">
    <property type="entry name" value="Znf_MYND"/>
</dbReference>
<dbReference type="GO" id="GO:0005634">
    <property type="term" value="C:nucleus"/>
    <property type="evidence" value="ECO:0007669"/>
    <property type="project" value="TreeGrafter"/>
</dbReference>
<evidence type="ECO:0000256" key="1">
    <source>
        <dbReference type="ARBA" id="ARBA00022723"/>
    </source>
</evidence>
<dbReference type="GO" id="GO:0008270">
    <property type="term" value="F:zinc ion binding"/>
    <property type="evidence" value="ECO:0007669"/>
    <property type="project" value="UniProtKB-KW"/>
</dbReference>
<dbReference type="PANTHER" id="PTHR10237">
    <property type="entry name" value="DEFORMED EPIDERMAL AUTOREGULATORY FACTOR 1 HOMOLOG SUPPRESSIN"/>
    <property type="match status" value="1"/>
</dbReference>
<evidence type="ECO:0000256" key="3">
    <source>
        <dbReference type="ARBA" id="ARBA00022833"/>
    </source>
</evidence>
<comment type="caution">
    <text evidence="7">The sequence shown here is derived from an EMBL/GenBank/DDBJ whole genome shotgun (WGS) entry which is preliminary data.</text>
</comment>
<evidence type="ECO:0000313" key="7">
    <source>
        <dbReference type="EMBL" id="KAK7047666.1"/>
    </source>
</evidence>
<reference evidence="7 8" key="1">
    <citation type="submission" date="2024-01" db="EMBL/GenBank/DDBJ databases">
        <title>A draft genome for a cacao thread blight-causing isolate of Paramarasmius palmivorus.</title>
        <authorList>
            <person name="Baruah I.K."/>
            <person name="Bukari Y."/>
            <person name="Amoako-Attah I."/>
            <person name="Meinhardt L.W."/>
            <person name="Bailey B.A."/>
            <person name="Cohen S.P."/>
        </authorList>
    </citation>
    <scope>NUCLEOTIDE SEQUENCE [LARGE SCALE GENOMIC DNA]</scope>
    <source>
        <strain evidence="7 8">GH-12</strain>
    </source>
</reference>
<dbReference type="SUPFAM" id="SSF144232">
    <property type="entry name" value="HIT/MYND zinc finger-like"/>
    <property type="match status" value="1"/>
</dbReference>
<feature type="compositionally biased region" description="Polar residues" evidence="5">
    <location>
        <begin position="241"/>
        <end position="255"/>
    </location>
</feature>